<dbReference type="GO" id="GO:0005886">
    <property type="term" value="C:plasma membrane"/>
    <property type="evidence" value="ECO:0007669"/>
    <property type="project" value="UniProtKB-SubCell"/>
</dbReference>
<dbReference type="GO" id="GO:0004930">
    <property type="term" value="F:G protein-coupled receptor activity"/>
    <property type="evidence" value="ECO:0007669"/>
    <property type="project" value="UniProtKB-KW"/>
</dbReference>
<dbReference type="OrthoDB" id="5967130at2759"/>
<feature type="transmembrane region" description="Helical" evidence="13">
    <location>
        <begin position="197"/>
        <end position="225"/>
    </location>
</feature>
<evidence type="ECO:0000256" key="2">
    <source>
        <dbReference type="ARBA" id="ARBA00022475"/>
    </source>
</evidence>
<evidence type="ECO:0000256" key="13">
    <source>
        <dbReference type="SAM" id="Phobius"/>
    </source>
</evidence>
<keyword evidence="8 13" id="KW-0472">Membrane</keyword>
<proteinExistence type="predicted"/>
<keyword evidence="11" id="KW-0325">Glycoprotein</keyword>
<evidence type="ECO:0000313" key="16">
    <source>
        <dbReference type="Proteomes" id="UP000812440"/>
    </source>
</evidence>
<dbReference type="PROSITE" id="PS50262">
    <property type="entry name" value="G_PROTEIN_RECEP_F1_2"/>
    <property type="match status" value="1"/>
</dbReference>
<feature type="transmembrane region" description="Helical" evidence="13">
    <location>
        <begin position="61"/>
        <end position="81"/>
    </location>
</feature>
<evidence type="ECO:0000256" key="10">
    <source>
        <dbReference type="ARBA" id="ARBA00023170"/>
    </source>
</evidence>
<dbReference type="PANTHER" id="PTHR24242:SF412">
    <property type="entry name" value="OLFACTORY RECEPTOR 10A7-LIKE"/>
    <property type="match status" value="1"/>
</dbReference>
<evidence type="ECO:0000256" key="6">
    <source>
        <dbReference type="ARBA" id="ARBA00022989"/>
    </source>
</evidence>
<dbReference type="Gene3D" id="1.20.1070.10">
    <property type="entry name" value="Rhodopsin 7-helix transmembrane proteins"/>
    <property type="match status" value="1"/>
</dbReference>
<comment type="caution">
    <text evidence="15">The sequence shown here is derived from an EMBL/GenBank/DDBJ whole genome shotgun (WGS) entry which is preliminary data.</text>
</comment>
<evidence type="ECO:0000256" key="8">
    <source>
        <dbReference type="ARBA" id="ARBA00023136"/>
    </source>
</evidence>
<feature type="domain" description="G-protein coupled receptors family 1 profile" evidence="14">
    <location>
        <begin position="41"/>
        <end position="290"/>
    </location>
</feature>
<comment type="subcellular location">
    <subcellularLocation>
        <location evidence="1">Cell membrane</location>
        <topology evidence="1">Multi-pass membrane protein</topology>
    </subcellularLocation>
</comment>
<keyword evidence="12" id="KW-0807">Transducer</keyword>
<name>A0A8T2IDZ1_9PIPI</name>
<evidence type="ECO:0000256" key="3">
    <source>
        <dbReference type="ARBA" id="ARBA00022606"/>
    </source>
</evidence>
<keyword evidence="7" id="KW-0297">G-protein coupled receptor</keyword>
<evidence type="ECO:0000259" key="14">
    <source>
        <dbReference type="PROSITE" id="PS50262"/>
    </source>
</evidence>
<keyword evidence="6 13" id="KW-1133">Transmembrane helix</keyword>
<keyword evidence="10" id="KW-0675">Receptor</keyword>
<feature type="transmembrane region" description="Helical" evidence="13">
    <location>
        <begin position="25"/>
        <end position="49"/>
    </location>
</feature>
<keyword evidence="4 13" id="KW-0812">Transmembrane</keyword>
<dbReference type="AlphaFoldDB" id="A0A8T2IDZ1"/>
<dbReference type="InterPro" id="IPR017452">
    <property type="entry name" value="GPCR_Rhodpsn_7TM"/>
</dbReference>
<evidence type="ECO:0000256" key="12">
    <source>
        <dbReference type="ARBA" id="ARBA00023224"/>
    </source>
</evidence>
<feature type="transmembrane region" description="Helical" evidence="13">
    <location>
        <begin position="273"/>
        <end position="292"/>
    </location>
</feature>
<dbReference type="Proteomes" id="UP000812440">
    <property type="component" value="Unassembled WGS sequence"/>
</dbReference>
<protein>
    <recommendedName>
        <fullName evidence="14">G-protein coupled receptors family 1 profile domain-containing protein</fullName>
    </recommendedName>
</protein>
<evidence type="ECO:0000256" key="11">
    <source>
        <dbReference type="ARBA" id="ARBA00023180"/>
    </source>
</evidence>
<keyword evidence="5" id="KW-0552">Olfaction</keyword>
<dbReference type="EMBL" id="JAACNH010000301">
    <property type="protein sequence ID" value="KAG8431205.1"/>
    <property type="molecule type" value="Genomic_DNA"/>
</dbReference>
<dbReference type="PRINTS" id="PR00237">
    <property type="entry name" value="GPCRRHODOPSN"/>
</dbReference>
<evidence type="ECO:0000256" key="5">
    <source>
        <dbReference type="ARBA" id="ARBA00022725"/>
    </source>
</evidence>
<dbReference type="Pfam" id="PF13853">
    <property type="entry name" value="7tm_4"/>
    <property type="match status" value="1"/>
</dbReference>
<evidence type="ECO:0000256" key="4">
    <source>
        <dbReference type="ARBA" id="ARBA00022692"/>
    </source>
</evidence>
<dbReference type="SUPFAM" id="SSF81321">
    <property type="entry name" value="Family A G protein-coupled receptor-like"/>
    <property type="match status" value="1"/>
</dbReference>
<dbReference type="FunFam" id="1.20.1070.10:FF:000010">
    <property type="entry name" value="Olfactory receptor"/>
    <property type="match status" value="1"/>
</dbReference>
<dbReference type="InterPro" id="IPR000725">
    <property type="entry name" value="Olfact_rcpt"/>
</dbReference>
<evidence type="ECO:0000256" key="9">
    <source>
        <dbReference type="ARBA" id="ARBA00023157"/>
    </source>
</evidence>
<dbReference type="GO" id="GO:0004984">
    <property type="term" value="F:olfactory receptor activity"/>
    <property type="evidence" value="ECO:0007669"/>
    <property type="project" value="InterPro"/>
</dbReference>
<feature type="transmembrane region" description="Helical" evidence="13">
    <location>
        <begin position="237"/>
        <end position="261"/>
    </location>
</feature>
<feature type="transmembrane region" description="Helical" evidence="13">
    <location>
        <begin position="140"/>
        <end position="164"/>
    </location>
</feature>
<keyword evidence="2" id="KW-1003">Cell membrane</keyword>
<evidence type="ECO:0000256" key="1">
    <source>
        <dbReference type="ARBA" id="ARBA00004651"/>
    </source>
</evidence>
<sequence length="314" mass="35487">MCPQNKTEVNEIVLLGFQDLTSSTIPFFIVSLLIYVGILCGNSLIILLVTFTENLQTPMFFFVKHLGLADFLFTTNILPLMLHLTLNGNVSVPLGFCLFQLYFAGVSGFVQGSILAVMSYDRYLAICRPLHYVSIMRSNVCVQLVIGCWIVVFILITSGIILVYQLQFCGFNHIDHFYCDLGPVIALSTSDTSLLSLVVFFSTIPMIFIPCVFVIVTYICILISILRISSRTGRKKAFSTCSSHLVVVCTYYVTMITVYSIPPSRNSLNINKFLSLLYIVFTPIVNPIIYSWRSKEIRETLKKYVRAIVRPRKI</sequence>
<keyword evidence="16" id="KW-1185">Reference proteome</keyword>
<keyword evidence="9" id="KW-1015">Disulfide bond</keyword>
<dbReference type="PRINTS" id="PR00245">
    <property type="entry name" value="OLFACTORYR"/>
</dbReference>
<gene>
    <name evidence="15" type="ORF">GDO86_019251</name>
</gene>
<evidence type="ECO:0000313" key="15">
    <source>
        <dbReference type="EMBL" id="KAG8431205.1"/>
    </source>
</evidence>
<reference evidence="15" key="1">
    <citation type="thesis" date="2020" institute="ProQuest LLC" country="789 East Eisenhower Parkway, Ann Arbor, MI, USA">
        <title>Comparative Genomics and Chromosome Evolution.</title>
        <authorList>
            <person name="Mudd A.B."/>
        </authorList>
    </citation>
    <scope>NUCLEOTIDE SEQUENCE</scope>
    <source>
        <strain evidence="15">Female2</strain>
        <tissue evidence="15">Blood</tissue>
    </source>
</reference>
<keyword evidence="3" id="KW-0716">Sensory transduction</keyword>
<feature type="transmembrane region" description="Helical" evidence="13">
    <location>
        <begin position="101"/>
        <end position="120"/>
    </location>
</feature>
<organism evidence="15 16">
    <name type="scientific">Hymenochirus boettgeri</name>
    <name type="common">Congo dwarf clawed frog</name>
    <dbReference type="NCBI Taxonomy" id="247094"/>
    <lineage>
        <taxon>Eukaryota</taxon>
        <taxon>Metazoa</taxon>
        <taxon>Chordata</taxon>
        <taxon>Craniata</taxon>
        <taxon>Vertebrata</taxon>
        <taxon>Euteleostomi</taxon>
        <taxon>Amphibia</taxon>
        <taxon>Batrachia</taxon>
        <taxon>Anura</taxon>
        <taxon>Pipoidea</taxon>
        <taxon>Pipidae</taxon>
        <taxon>Pipinae</taxon>
        <taxon>Hymenochirus</taxon>
    </lineage>
</organism>
<dbReference type="PANTHER" id="PTHR24242">
    <property type="entry name" value="G-PROTEIN COUPLED RECEPTOR"/>
    <property type="match status" value="1"/>
</dbReference>
<dbReference type="InterPro" id="IPR050939">
    <property type="entry name" value="Olfactory_GPCR1"/>
</dbReference>
<accession>A0A8T2IDZ1</accession>
<evidence type="ECO:0000256" key="7">
    <source>
        <dbReference type="ARBA" id="ARBA00023040"/>
    </source>
</evidence>
<dbReference type="InterPro" id="IPR000276">
    <property type="entry name" value="GPCR_Rhodpsn"/>
</dbReference>